<dbReference type="PANTHER" id="PTHR21621:SF0">
    <property type="entry name" value="BETA-CITRYLGLUTAMATE SYNTHASE B-RELATED"/>
    <property type="match status" value="1"/>
</dbReference>
<dbReference type="GO" id="GO:0009432">
    <property type="term" value="P:SOS response"/>
    <property type="evidence" value="ECO:0007669"/>
    <property type="project" value="TreeGrafter"/>
</dbReference>
<dbReference type="PROSITE" id="PS50975">
    <property type="entry name" value="ATP_GRASP"/>
    <property type="match status" value="1"/>
</dbReference>
<keyword evidence="1" id="KW-0547">Nucleotide-binding</keyword>
<reference evidence="3" key="1">
    <citation type="submission" date="2021-07" db="EMBL/GenBank/DDBJ databases">
        <title>Characterization of violacein-producing bacteria and related species.</title>
        <authorList>
            <person name="Wilson H.S."/>
            <person name="De Leon M.E."/>
        </authorList>
    </citation>
    <scope>NUCLEOTIDE SEQUENCE</scope>
    <source>
        <strain evidence="3">HSC-15S17</strain>
    </source>
</reference>
<dbReference type="GO" id="GO:0005524">
    <property type="term" value="F:ATP binding"/>
    <property type="evidence" value="ECO:0007669"/>
    <property type="project" value="UniProtKB-UniRule"/>
</dbReference>
<feature type="domain" description="ATP-grasp" evidence="2">
    <location>
        <begin position="132"/>
        <end position="322"/>
    </location>
</feature>
<evidence type="ECO:0000313" key="4">
    <source>
        <dbReference type="EMBL" id="MCP2011665.1"/>
    </source>
</evidence>
<evidence type="ECO:0000313" key="6">
    <source>
        <dbReference type="Proteomes" id="UP001162889"/>
    </source>
</evidence>
<proteinExistence type="predicted"/>
<keyword evidence="1" id="KW-0067">ATP-binding</keyword>
<organism evidence="3 5">
    <name type="scientific">Duganella violaceipulchra</name>
    <dbReference type="NCBI Taxonomy" id="2849652"/>
    <lineage>
        <taxon>Bacteria</taxon>
        <taxon>Pseudomonadati</taxon>
        <taxon>Pseudomonadota</taxon>
        <taxon>Betaproteobacteria</taxon>
        <taxon>Burkholderiales</taxon>
        <taxon>Oxalobacteraceae</taxon>
        <taxon>Telluria group</taxon>
        <taxon>Duganella</taxon>
    </lineage>
</organism>
<sequence>MKNILIPAMVGDTDSIIVQLALEELGHVVHRLVGDNFPTRQTISYSISNADLALGKFHDINSGLSSDNIDTVWLRRPRWPVISETLHPSDKFIAEEESKQFIRSLYQTSWDSAIWVNSLEGKRRAGSKLLQLRVAAELGLIIPDTLVSNNPDEIRKFVKEKNDSAIVKPLMGGDWKENGKRYVTYTAAISTAQLNDNEMIAACPCIYQNTIQKEYEVRATFFGSTAIAVKLNSQDVKSGKLDWRIAEPHTLKISPIELPTEIYKKCISVMNKLGIIHGSFDFAVTGNGDWVFFEVNEAGQFLWLEDYVPSLPVLQTAVEFLLNPSADFIMKNPGRRITIREIVNSDKYKMSLLDDQKNVGSFKNTAII</sequence>
<accession>A0AA41L3V6</accession>
<dbReference type="InterPro" id="IPR048936">
    <property type="entry name" value="MvdD-like_ATPgrasp"/>
</dbReference>
<evidence type="ECO:0000259" key="2">
    <source>
        <dbReference type="PROSITE" id="PS50975"/>
    </source>
</evidence>
<dbReference type="EMBL" id="JAHTGR010000002">
    <property type="protein sequence ID" value="MBV6320217.1"/>
    <property type="molecule type" value="Genomic_DNA"/>
</dbReference>
<comment type="caution">
    <text evidence="3">The sequence shown here is derived from an EMBL/GenBank/DDBJ whole genome shotgun (WGS) entry which is preliminary data.</text>
</comment>
<dbReference type="Proteomes" id="UP001162889">
    <property type="component" value="Unassembled WGS sequence"/>
</dbReference>
<name>A0AA41L3V6_9BURK</name>
<keyword evidence="6" id="KW-1185">Reference proteome</keyword>
<dbReference type="Pfam" id="PF21068">
    <property type="entry name" value="ATPgraspMvdD"/>
    <property type="match status" value="1"/>
</dbReference>
<dbReference type="Proteomes" id="UP001155901">
    <property type="component" value="Unassembled WGS sequence"/>
</dbReference>
<dbReference type="AlphaFoldDB" id="A0AA41L3V6"/>
<reference evidence="4" key="2">
    <citation type="submission" date="2022-03" db="EMBL/GenBank/DDBJ databases">
        <title>Genome Encyclopedia of Bacteria and Archaea VI: Functional Genomics of Type Strains.</title>
        <authorList>
            <person name="Whitman W."/>
        </authorList>
    </citation>
    <scope>NUCLEOTIDE SEQUENCE</scope>
    <source>
        <strain evidence="4">HSC-15S17</strain>
    </source>
</reference>
<evidence type="ECO:0000256" key="1">
    <source>
        <dbReference type="PROSITE-ProRule" id="PRU00409"/>
    </source>
</evidence>
<evidence type="ECO:0000313" key="5">
    <source>
        <dbReference type="Proteomes" id="UP001155901"/>
    </source>
</evidence>
<dbReference type="GO" id="GO:0018169">
    <property type="term" value="F:ribosomal S6-glutamic acid ligase activity"/>
    <property type="evidence" value="ECO:0007669"/>
    <property type="project" value="TreeGrafter"/>
</dbReference>
<gene>
    <name evidence="3" type="ORF">KVP70_04655</name>
    <name evidence="4" type="ORF">L1274_005417</name>
</gene>
<dbReference type="GO" id="GO:0005737">
    <property type="term" value="C:cytoplasm"/>
    <property type="evidence" value="ECO:0007669"/>
    <property type="project" value="TreeGrafter"/>
</dbReference>
<dbReference type="RefSeq" id="WP_217940911.1">
    <property type="nucleotide sequence ID" value="NZ_JAHTGR010000002.1"/>
</dbReference>
<evidence type="ECO:0000313" key="3">
    <source>
        <dbReference type="EMBL" id="MBV6320217.1"/>
    </source>
</evidence>
<dbReference type="PANTHER" id="PTHR21621">
    <property type="entry name" value="RIBOSOMAL PROTEIN S6 MODIFICATION PROTEIN"/>
    <property type="match status" value="1"/>
</dbReference>
<dbReference type="InterPro" id="IPR011761">
    <property type="entry name" value="ATP-grasp"/>
</dbReference>
<protein>
    <recommendedName>
        <fullName evidence="2">ATP-grasp domain-containing protein</fullName>
    </recommendedName>
</protein>
<dbReference type="EMBL" id="JALJZU010000012">
    <property type="protein sequence ID" value="MCP2011665.1"/>
    <property type="molecule type" value="Genomic_DNA"/>
</dbReference>
<dbReference type="GO" id="GO:0046872">
    <property type="term" value="F:metal ion binding"/>
    <property type="evidence" value="ECO:0007669"/>
    <property type="project" value="InterPro"/>
</dbReference>